<evidence type="ECO:0000313" key="1">
    <source>
        <dbReference type="EMBL" id="SOS35598.1"/>
    </source>
</evidence>
<dbReference type="Proteomes" id="UP000238093">
    <property type="component" value="Chromosome I"/>
</dbReference>
<organism evidence="1 2">
    <name type="scientific">Pseudomonas syringae group genomosp. 3</name>
    <dbReference type="NCBI Taxonomy" id="251701"/>
    <lineage>
        <taxon>Bacteria</taxon>
        <taxon>Pseudomonadati</taxon>
        <taxon>Pseudomonadota</taxon>
        <taxon>Gammaproteobacteria</taxon>
        <taxon>Pseudomonadales</taxon>
        <taxon>Pseudomonadaceae</taxon>
        <taxon>Pseudomonas</taxon>
    </lineage>
</organism>
<evidence type="ECO:0000313" key="2">
    <source>
        <dbReference type="Proteomes" id="UP000238093"/>
    </source>
</evidence>
<dbReference type="AlphaFoldDB" id="A0A2K4WIG7"/>
<reference evidence="1 2" key="1">
    <citation type="submission" date="2017-11" db="EMBL/GenBank/DDBJ databases">
        <authorList>
            <person name="Han C.G."/>
        </authorList>
    </citation>
    <scope>NUCLEOTIDE SEQUENCE [LARGE SCALE GENOMIC DNA]</scope>
    <source>
        <strain evidence="1">CFBP6411</strain>
    </source>
</reference>
<gene>
    <name evidence="1" type="ORF">CFBP6411_04241</name>
</gene>
<sequence length="70" mass="7830">MTLCCSIGVTRSGPELHALRDNPSDAENKKPRAFRLGVLVCSVADQWLTRLVPLTLMMRTRSPTRKISFS</sequence>
<accession>A0A2K4WIG7</accession>
<name>A0A2K4WIG7_9PSED</name>
<dbReference type="EMBL" id="LT963408">
    <property type="protein sequence ID" value="SOS35598.1"/>
    <property type="molecule type" value="Genomic_DNA"/>
</dbReference>
<proteinExistence type="predicted"/>
<protein>
    <submittedName>
        <fullName evidence="1">Uncharacterized protein</fullName>
    </submittedName>
</protein>